<gene>
    <name evidence="6" type="ORF">acsn021_04490</name>
</gene>
<dbReference type="SMART" id="SM00228">
    <property type="entry name" value="PDZ"/>
    <property type="match status" value="1"/>
</dbReference>
<dbReference type="GO" id="GO:0007165">
    <property type="term" value="P:signal transduction"/>
    <property type="evidence" value="ECO:0007669"/>
    <property type="project" value="TreeGrafter"/>
</dbReference>
<dbReference type="InterPro" id="IPR005151">
    <property type="entry name" value="Tail-specific_protease"/>
</dbReference>
<evidence type="ECO:0000256" key="4">
    <source>
        <dbReference type="ARBA" id="ARBA00022825"/>
    </source>
</evidence>
<dbReference type="PANTHER" id="PTHR32060:SF30">
    <property type="entry name" value="CARBOXY-TERMINAL PROCESSING PROTEASE CTPA"/>
    <property type="match status" value="1"/>
</dbReference>
<protein>
    <submittedName>
        <fullName evidence="6">Peptidase S41</fullName>
    </submittedName>
</protein>
<dbReference type="Proteomes" id="UP000515561">
    <property type="component" value="Chromosome"/>
</dbReference>
<dbReference type="NCBIfam" id="TIGR00225">
    <property type="entry name" value="prc"/>
    <property type="match status" value="1"/>
</dbReference>
<dbReference type="RefSeq" id="WP_184092699.1">
    <property type="nucleotide sequence ID" value="NZ_AP023367.1"/>
</dbReference>
<dbReference type="Pfam" id="PF17820">
    <property type="entry name" value="PDZ_6"/>
    <property type="match status" value="1"/>
</dbReference>
<reference evidence="6 7" key="1">
    <citation type="journal article" date="2016" name="Int. J. Syst. Evol. Microbiol.">
        <title>Descriptions of Anaerotaenia torta gen. nov., sp. nov. and Anaerocolumna cellulosilytica gen. nov., sp. nov. isolated from a methanogenic reactor of cattle waste.</title>
        <authorList>
            <person name="Uek A."/>
            <person name="Ohtaki Y."/>
            <person name="Kaku N."/>
            <person name="Ueki K."/>
        </authorList>
    </citation>
    <scope>NUCLEOTIDE SEQUENCE [LARGE SCALE GENOMIC DNA]</scope>
    <source>
        <strain evidence="6 7">SN021</strain>
    </source>
</reference>
<dbReference type="PROSITE" id="PS50106">
    <property type="entry name" value="PDZ"/>
    <property type="match status" value="1"/>
</dbReference>
<evidence type="ECO:0000256" key="2">
    <source>
        <dbReference type="ARBA" id="ARBA00022670"/>
    </source>
</evidence>
<dbReference type="SMART" id="SM00245">
    <property type="entry name" value="TSPc"/>
    <property type="match status" value="1"/>
</dbReference>
<dbReference type="Gene3D" id="2.30.42.10">
    <property type="match status" value="1"/>
</dbReference>
<dbReference type="GO" id="GO:0030288">
    <property type="term" value="C:outer membrane-bounded periplasmic space"/>
    <property type="evidence" value="ECO:0007669"/>
    <property type="project" value="TreeGrafter"/>
</dbReference>
<evidence type="ECO:0000313" key="6">
    <source>
        <dbReference type="EMBL" id="BCJ92880.1"/>
    </source>
</evidence>
<dbReference type="InterPro" id="IPR041489">
    <property type="entry name" value="PDZ_6"/>
</dbReference>
<dbReference type="SUPFAM" id="SSF50156">
    <property type="entry name" value="PDZ domain-like"/>
    <property type="match status" value="1"/>
</dbReference>
<dbReference type="PANTHER" id="PTHR32060">
    <property type="entry name" value="TAIL-SPECIFIC PROTEASE"/>
    <property type="match status" value="1"/>
</dbReference>
<dbReference type="Pfam" id="PF22694">
    <property type="entry name" value="CtpB_N-like"/>
    <property type="match status" value="1"/>
</dbReference>
<dbReference type="Gene3D" id="3.30.750.44">
    <property type="match status" value="1"/>
</dbReference>
<dbReference type="GO" id="GO:0004175">
    <property type="term" value="F:endopeptidase activity"/>
    <property type="evidence" value="ECO:0007669"/>
    <property type="project" value="TreeGrafter"/>
</dbReference>
<comment type="similarity">
    <text evidence="1 5">Belongs to the peptidase S41A family.</text>
</comment>
<dbReference type="EMBL" id="AP023367">
    <property type="protein sequence ID" value="BCJ92880.1"/>
    <property type="molecule type" value="Genomic_DNA"/>
</dbReference>
<keyword evidence="2 5" id="KW-0645">Protease</keyword>
<sequence length="417" mass="45726">MKNKFMSGFLSGLAGALFLFTIVLTIYVTQVEGNNNILPQNSNTAKEDIVSASESKEATDKIIEKIHKLEALIDQYYMEDVDDEALAEGIYKGLMQSLKDPYSTYYTKAEYDALMESSSGVYYGIGATVSQNVTTGIISIVKPFLTSPAYEAGLLPGDVVYKVNGEEVTGLDLTEVVSRIKGEEGTKAQVTIIREGEDEPLEFSIPRRKIEVPTIEYEMLEDKIGYIAVTEFDEITAEQFRNALADLESQGQKGLIVDIRNNPGGLLDTVVDMLNRMLPKGLIVYTEDKYGNKDEKFSDAKEKFDKPLAVLINGNSASASEIFAGAIQDYELGTIVGTTSFGKGIVQSIIPLFDGTAIKVTVSKYFTPNGKNIHGIGIEPDVTVELAEGLKQKVVIEKSEDNQLQKAIGIVKEKMNK</sequence>
<dbReference type="InterPro" id="IPR036034">
    <property type="entry name" value="PDZ_sf"/>
</dbReference>
<dbReference type="InterPro" id="IPR004447">
    <property type="entry name" value="Peptidase_S41A"/>
</dbReference>
<dbReference type="InterPro" id="IPR055210">
    <property type="entry name" value="CtpA/B_N"/>
</dbReference>
<dbReference type="KEGG" id="acel:acsn021_04490"/>
<dbReference type="SUPFAM" id="SSF52096">
    <property type="entry name" value="ClpP/crotonase"/>
    <property type="match status" value="1"/>
</dbReference>
<evidence type="ECO:0000256" key="3">
    <source>
        <dbReference type="ARBA" id="ARBA00022801"/>
    </source>
</evidence>
<dbReference type="InterPro" id="IPR029045">
    <property type="entry name" value="ClpP/crotonase-like_dom_sf"/>
</dbReference>
<evidence type="ECO:0000256" key="5">
    <source>
        <dbReference type="RuleBase" id="RU004404"/>
    </source>
</evidence>
<accession>A0A6S6R0R3</accession>
<dbReference type="GO" id="GO:0006508">
    <property type="term" value="P:proteolysis"/>
    <property type="evidence" value="ECO:0007669"/>
    <property type="project" value="UniProtKB-KW"/>
</dbReference>
<proteinExistence type="inferred from homology"/>
<dbReference type="GO" id="GO:0008236">
    <property type="term" value="F:serine-type peptidase activity"/>
    <property type="evidence" value="ECO:0007669"/>
    <property type="project" value="UniProtKB-KW"/>
</dbReference>
<dbReference type="Pfam" id="PF03572">
    <property type="entry name" value="Peptidase_S41"/>
    <property type="match status" value="1"/>
</dbReference>
<dbReference type="Gene3D" id="3.90.226.10">
    <property type="entry name" value="2-enoyl-CoA Hydratase, Chain A, domain 1"/>
    <property type="match status" value="1"/>
</dbReference>
<dbReference type="AlphaFoldDB" id="A0A6S6R0R3"/>
<dbReference type="CDD" id="cd06782">
    <property type="entry name" value="cpPDZ_CPP-like"/>
    <property type="match status" value="1"/>
</dbReference>
<dbReference type="CDD" id="cd07560">
    <property type="entry name" value="Peptidase_S41_CPP"/>
    <property type="match status" value="1"/>
</dbReference>
<keyword evidence="4 5" id="KW-0720">Serine protease</keyword>
<evidence type="ECO:0000313" key="7">
    <source>
        <dbReference type="Proteomes" id="UP000515561"/>
    </source>
</evidence>
<dbReference type="InterPro" id="IPR001478">
    <property type="entry name" value="PDZ"/>
</dbReference>
<name>A0A6S6R0R3_9FIRM</name>
<keyword evidence="3 5" id="KW-0378">Hydrolase</keyword>
<keyword evidence="7" id="KW-1185">Reference proteome</keyword>
<evidence type="ECO:0000256" key="1">
    <source>
        <dbReference type="ARBA" id="ARBA00009179"/>
    </source>
</evidence>
<organism evidence="6 7">
    <name type="scientific">Anaerocolumna cellulosilytica</name>
    <dbReference type="NCBI Taxonomy" id="433286"/>
    <lineage>
        <taxon>Bacteria</taxon>
        <taxon>Bacillati</taxon>
        <taxon>Bacillota</taxon>
        <taxon>Clostridia</taxon>
        <taxon>Lachnospirales</taxon>
        <taxon>Lachnospiraceae</taxon>
        <taxon>Anaerocolumna</taxon>
    </lineage>
</organism>